<keyword evidence="4" id="KW-1185">Reference proteome</keyword>
<dbReference type="OrthoDB" id="10022113at2759"/>
<dbReference type="EMBL" id="CAJNOI010000028">
    <property type="protein sequence ID" value="CAF0872341.1"/>
    <property type="molecule type" value="Genomic_DNA"/>
</dbReference>
<dbReference type="Proteomes" id="UP000663832">
    <property type="component" value="Unassembled WGS sequence"/>
</dbReference>
<proteinExistence type="predicted"/>
<keyword evidence="1" id="KW-0732">Signal</keyword>
<name>A0A815YR26_9BILA</name>
<dbReference type="AlphaFoldDB" id="A0A815YR26"/>
<evidence type="ECO:0000313" key="2">
    <source>
        <dbReference type="EMBL" id="CAF0872341.1"/>
    </source>
</evidence>
<evidence type="ECO:0000256" key="1">
    <source>
        <dbReference type="ARBA" id="ARBA00022729"/>
    </source>
</evidence>
<protein>
    <submittedName>
        <fullName evidence="3">Uncharacterized protein</fullName>
    </submittedName>
</protein>
<gene>
    <name evidence="2" type="ORF">BJG266_LOCUS8970</name>
    <name evidence="3" type="ORF">QVE165_LOCUS49169</name>
</gene>
<sequence length="313" mass="33732">MLLQGSLNILSSIASGDLNNDNIIDLAFVDQYANTVNIVFGNGNGTFGSVKTLSVGNDSFLQGITVADFNGDTYLDIAVANEYQNNVRVFFGDGKQTFVAQITLYTGRSSYPNAIAAADFNSDGYKDIAVLNYYGRNVGIFLGYGNGSFQAQQTSFTGGYYHPKDFKIADFNSDDRLDVAVSYDTDNMISVLFGFDNGTLESKAKLVRGSTILYAAVGVGDFNGDGYMDIIVGTGSSSIAVFVGNENENFERQIIMTFGDGGTSISSIAGDFNGDGYQDVVIMDQSYGFLYMLLNTGQCYPNKTLETSTSIHQ</sequence>
<dbReference type="Pfam" id="PF13517">
    <property type="entry name" value="FG-GAP_3"/>
    <property type="match status" value="2"/>
</dbReference>
<comment type="caution">
    <text evidence="3">The sequence shown here is derived from an EMBL/GenBank/DDBJ whole genome shotgun (WGS) entry which is preliminary data.</text>
</comment>
<dbReference type="SUPFAM" id="SSF69318">
    <property type="entry name" value="Integrin alpha N-terminal domain"/>
    <property type="match status" value="1"/>
</dbReference>
<dbReference type="EMBL" id="CAJNOM010000874">
    <property type="protein sequence ID" value="CAF1574037.1"/>
    <property type="molecule type" value="Genomic_DNA"/>
</dbReference>
<reference evidence="3" key="1">
    <citation type="submission" date="2021-02" db="EMBL/GenBank/DDBJ databases">
        <authorList>
            <person name="Nowell W R."/>
        </authorList>
    </citation>
    <scope>NUCLEOTIDE SEQUENCE</scope>
</reference>
<dbReference type="Proteomes" id="UP000663877">
    <property type="component" value="Unassembled WGS sequence"/>
</dbReference>
<evidence type="ECO:0000313" key="4">
    <source>
        <dbReference type="Proteomes" id="UP000663832"/>
    </source>
</evidence>
<dbReference type="Gene3D" id="2.130.10.130">
    <property type="entry name" value="Integrin alpha, N-terminal"/>
    <property type="match status" value="1"/>
</dbReference>
<accession>A0A815YR26</accession>
<dbReference type="Gene3D" id="2.30.30.100">
    <property type="match status" value="3"/>
</dbReference>
<dbReference type="InterPro" id="IPR028994">
    <property type="entry name" value="Integrin_alpha_N"/>
</dbReference>
<dbReference type="InterPro" id="IPR013517">
    <property type="entry name" value="FG-GAP"/>
</dbReference>
<dbReference type="PANTHER" id="PTHR46580">
    <property type="entry name" value="SENSOR KINASE-RELATED"/>
    <property type="match status" value="1"/>
</dbReference>
<organism evidence="3 4">
    <name type="scientific">Adineta steineri</name>
    <dbReference type="NCBI Taxonomy" id="433720"/>
    <lineage>
        <taxon>Eukaryota</taxon>
        <taxon>Metazoa</taxon>
        <taxon>Spiralia</taxon>
        <taxon>Gnathifera</taxon>
        <taxon>Rotifera</taxon>
        <taxon>Eurotatoria</taxon>
        <taxon>Bdelloidea</taxon>
        <taxon>Adinetida</taxon>
        <taxon>Adinetidae</taxon>
        <taxon>Adineta</taxon>
    </lineage>
</organism>
<evidence type="ECO:0000313" key="3">
    <source>
        <dbReference type="EMBL" id="CAF1574037.1"/>
    </source>
</evidence>